<dbReference type="Proteomes" id="UP000032180">
    <property type="component" value="Chromosome 1"/>
</dbReference>
<dbReference type="EnsemblPlants" id="LPERR01G36240.1">
    <property type="protein sequence ID" value="LPERR01G36240.1"/>
    <property type="gene ID" value="LPERR01G36240"/>
</dbReference>
<dbReference type="AlphaFoldDB" id="A0A0D9V9I1"/>
<accession>A0A0D9V9I1</accession>
<evidence type="ECO:0000313" key="2">
    <source>
        <dbReference type="EnsemblPlants" id="LPERR01G36240.1"/>
    </source>
</evidence>
<dbReference type="HOGENOM" id="CLU_2430244_0_0_1"/>
<protein>
    <submittedName>
        <fullName evidence="2">Uncharacterized protein</fullName>
    </submittedName>
</protein>
<reference evidence="2 3" key="1">
    <citation type="submission" date="2012-08" db="EMBL/GenBank/DDBJ databases">
        <title>Oryza genome evolution.</title>
        <authorList>
            <person name="Wing R.A."/>
        </authorList>
    </citation>
    <scope>NUCLEOTIDE SEQUENCE</scope>
</reference>
<proteinExistence type="predicted"/>
<reference evidence="2" key="3">
    <citation type="submission" date="2015-04" db="UniProtKB">
        <authorList>
            <consortium name="EnsemblPlants"/>
        </authorList>
    </citation>
    <scope>IDENTIFICATION</scope>
</reference>
<keyword evidence="3" id="KW-1185">Reference proteome</keyword>
<evidence type="ECO:0000313" key="3">
    <source>
        <dbReference type="Proteomes" id="UP000032180"/>
    </source>
</evidence>
<feature type="region of interest" description="Disordered" evidence="1">
    <location>
        <begin position="1"/>
        <end position="35"/>
    </location>
</feature>
<reference evidence="3" key="2">
    <citation type="submission" date="2013-12" db="EMBL/GenBank/DDBJ databases">
        <authorList>
            <person name="Yu Y."/>
            <person name="Lee S."/>
            <person name="de Baynast K."/>
            <person name="Wissotski M."/>
            <person name="Liu L."/>
            <person name="Talag J."/>
            <person name="Goicoechea J."/>
            <person name="Angelova A."/>
            <person name="Jetty R."/>
            <person name="Kudrna D."/>
            <person name="Golser W."/>
            <person name="Rivera L."/>
            <person name="Zhang J."/>
            <person name="Wing R."/>
        </authorList>
    </citation>
    <scope>NUCLEOTIDE SEQUENCE</scope>
</reference>
<dbReference type="Gramene" id="LPERR01G36240.1">
    <property type="protein sequence ID" value="LPERR01G36240.1"/>
    <property type="gene ID" value="LPERR01G36240"/>
</dbReference>
<evidence type="ECO:0000256" key="1">
    <source>
        <dbReference type="SAM" id="MobiDB-lite"/>
    </source>
</evidence>
<feature type="region of interest" description="Disordered" evidence="1">
    <location>
        <begin position="64"/>
        <end position="91"/>
    </location>
</feature>
<sequence length="91" mass="9641">MPPAWSLEFHRTTSSSRRRRGLGFPRSLGSDGRRREEYAAAAGAAGAGGIRRAPSCLPSHLATRADLGATGGGDPRRRRPVDEISLASISL</sequence>
<name>A0A0D9V9I1_9ORYZ</name>
<organism evidence="2 3">
    <name type="scientific">Leersia perrieri</name>
    <dbReference type="NCBI Taxonomy" id="77586"/>
    <lineage>
        <taxon>Eukaryota</taxon>
        <taxon>Viridiplantae</taxon>
        <taxon>Streptophyta</taxon>
        <taxon>Embryophyta</taxon>
        <taxon>Tracheophyta</taxon>
        <taxon>Spermatophyta</taxon>
        <taxon>Magnoliopsida</taxon>
        <taxon>Liliopsida</taxon>
        <taxon>Poales</taxon>
        <taxon>Poaceae</taxon>
        <taxon>BOP clade</taxon>
        <taxon>Oryzoideae</taxon>
        <taxon>Oryzeae</taxon>
        <taxon>Oryzinae</taxon>
        <taxon>Leersia</taxon>
    </lineage>
</organism>